<dbReference type="CDD" id="cd02440">
    <property type="entry name" value="AdoMet_MTases"/>
    <property type="match status" value="1"/>
</dbReference>
<evidence type="ECO:0000313" key="1">
    <source>
        <dbReference type="EMBL" id="GAB1584483.1"/>
    </source>
</evidence>
<dbReference type="Proteomes" id="UP001628091">
    <property type="component" value="Unassembled WGS sequence"/>
</dbReference>
<accession>A0ABQ0H6C2</accession>
<name>A0ABQ0H6C2_9HYPH</name>
<organism evidence="1 2">
    <name type="scientific">Phyllobacterium phragmitis</name>
    <dbReference type="NCBI Taxonomy" id="2670329"/>
    <lineage>
        <taxon>Bacteria</taxon>
        <taxon>Pseudomonadati</taxon>
        <taxon>Pseudomonadota</taxon>
        <taxon>Alphaproteobacteria</taxon>
        <taxon>Hyphomicrobiales</taxon>
        <taxon>Phyllobacteriaceae</taxon>
        <taxon>Phyllobacterium</taxon>
    </lineage>
</organism>
<comment type="caution">
    <text evidence="1">The sequence shown here is derived from an EMBL/GenBank/DDBJ whole genome shotgun (WGS) entry which is preliminary data.</text>
</comment>
<keyword evidence="2" id="KW-1185">Reference proteome</keyword>
<dbReference type="InterPro" id="IPR029063">
    <property type="entry name" value="SAM-dependent_MTases_sf"/>
</dbReference>
<reference evidence="1 2" key="1">
    <citation type="submission" date="2024-10" db="EMBL/GenBank/DDBJ databases">
        <title>Isolation, draft genome sequencing and identification of Phyllobacterium sp. NSA23, isolated from leaf soil.</title>
        <authorList>
            <person name="Akita H."/>
        </authorList>
    </citation>
    <scope>NUCLEOTIDE SEQUENCE [LARGE SCALE GENOMIC DNA]</scope>
    <source>
        <strain evidence="1 2">NSA23</strain>
    </source>
</reference>
<dbReference type="Gene3D" id="3.40.50.150">
    <property type="entry name" value="Vaccinia Virus protein VP39"/>
    <property type="match status" value="1"/>
</dbReference>
<proteinExistence type="predicted"/>
<dbReference type="SUPFAM" id="SSF53335">
    <property type="entry name" value="S-adenosyl-L-methionine-dependent methyltransferases"/>
    <property type="match status" value="1"/>
</dbReference>
<dbReference type="EMBL" id="BAAFZP010000002">
    <property type="protein sequence ID" value="GAB1584483.1"/>
    <property type="molecule type" value="Genomic_DNA"/>
</dbReference>
<sequence length="235" mass="26451">MPFDMPTYNMDMMDATRTDRQPTDWHEHAYDLARGIAAYTASPLIEGLARVIARHPEAEIANAFNHKQVACKRWAREKLFESCGGRFGRIWVLGGWYGVLPAMLLEDHRFEIGIIESIDIDPHVAEIAETLNRAAGERFQARTSDMYALDYAAARPDLVINSSCEHIADVRGWLDKLPGGTLVLLQSNDYFSEPTHINCVASLEAFEEMAGLREVRFSGALPTKNYTRFMLIGTV</sequence>
<evidence type="ECO:0000313" key="2">
    <source>
        <dbReference type="Proteomes" id="UP001628091"/>
    </source>
</evidence>
<gene>
    <name evidence="1" type="ORF">PPNSA23_44260</name>
</gene>
<evidence type="ECO:0008006" key="3">
    <source>
        <dbReference type="Google" id="ProtNLM"/>
    </source>
</evidence>
<protein>
    <recommendedName>
        <fullName evidence="3">SAM-dependent methyltransferase</fullName>
    </recommendedName>
</protein>